<name>A0A4V5LXI4_9SPHI</name>
<proteinExistence type="predicted"/>
<comment type="caution">
    <text evidence="1">The sequence shown here is derived from an EMBL/GenBank/DDBJ whole genome shotgun (WGS) entry which is preliminary data.</text>
</comment>
<dbReference type="Gene3D" id="1.25.40.390">
    <property type="match status" value="2"/>
</dbReference>
<reference evidence="1 2" key="1">
    <citation type="submission" date="2019-04" db="EMBL/GenBank/DDBJ databases">
        <title>Sphingobacterium olei sp. nov., isolated from oil-contaminated soil.</title>
        <authorList>
            <person name="Liu B."/>
        </authorList>
    </citation>
    <scope>NUCLEOTIDE SEQUENCE [LARGE SCALE GENOMIC DNA]</scope>
    <source>
        <strain evidence="1 2">Y3L14</strain>
    </source>
</reference>
<dbReference type="PROSITE" id="PS51257">
    <property type="entry name" value="PROKAR_LIPOPROTEIN"/>
    <property type="match status" value="1"/>
</dbReference>
<dbReference type="SUPFAM" id="SSF48452">
    <property type="entry name" value="TPR-like"/>
    <property type="match status" value="1"/>
</dbReference>
<dbReference type="Pfam" id="PF12771">
    <property type="entry name" value="SusD-like_2"/>
    <property type="match status" value="1"/>
</dbReference>
<dbReference type="AlphaFoldDB" id="A0A4V5LXI4"/>
<protein>
    <submittedName>
        <fullName evidence="1">SusD/RagB family nutrient-binding outer membrane lipoprotein</fullName>
    </submittedName>
</protein>
<dbReference type="EMBL" id="SUKA01000009">
    <property type="protein sequence ID" value="TJY61449.1"/>
    <property type="molecule type" value="Genomic_DNA"/>
</dbReference>
<sequence>MKDILKTMNSSIKKWVMVMLVTILASCSRSLDDININPNSLPDKETDIQYVLTGILTTSAQITVDLIYKQGELSSATQYLQRDFTSYAHNTYEWGSIPFAKYYEPIKDSEYIYGRAEEEKTGDERSFYQAAALIMKSYWYGFMTSAYGDIPYSKAMQAEKGGDEFFKPVYDAQEDIFAGLIADLDRANNLLKDVGIVQTAAQADVLFKGDGQRWRKFANSLRLRYYMRLSEKSSSKINARADFAAMIANSSEHPLMNTIQDNAAVQFIGTDAINSWPGGPINYRLRSEFYRRKPSATIVSTLVALQDPRLTKWIRPVDVQIKQGAASDVVLEQGIVTRYTDINIVDRNNDSNLENDINTALFVGLGVALTSPNDYNMGNTVSTLRDKIQSANNSIYLGEASNPHLSYLSEIYTQDAHPLNPALFMSSAEVYLILAEAAQRGWIGGDAWSYFETGVLRSLEQYAIADGDNAAVYDVQGNRLVPFDRAAFVTNIKQEYQQAANKLKPIMTQKWIALWMTGESWFDWRRTGFPDLNEQVVSGSNSKNVPLRFWYEDAFNEKEMLSAVEKLSPKVNNHWSKMWLLQ</sequence>
<accession>A0A4V5LXI4</accession>
<organism evidence="1 2">
    <name type="scientific">Sphingobacterium alkalisoli</name>
    <dbReference type="NCBI Taxonomy" id="1874115"/>
    <lineage>
        <taxon>Bacteria</taxon>
        <taxon>Pseudomonadati</taxon>
        <taxon>Bacteroidota</taxon>
        <taxon>Sphingobacteriia</taxon>
        <taxon>Sphingobacteriales</taxon>
        <taxon>Sphingobacteriaceae</taxon>
        <taxon>Sphingobacterium</taxon>
    </lineage>
</organism>
<dbReference type="InterPro" id="IPR011990">
    <property type="entry name" value="TPR-like_helical_dom_sf"/>
</dbReference>
<dbReference type="OrthoDB" id="9766256at2"/>
<keyword evidence="2" id="KW-1185">Reference proteome</keyword>
<dbReference type="Proteomes" id="UP000309872">
    <property type="component" value="Unassembled WGS sequence"/>
</dbReference>
<keyword evidence="1" id="KW-0449">Lipoprotein</keyword>
<evidence type="ECO:0000313" key="2">
    <source>
        <dbReference type="Proteomes" id="UP000309872"/>
    </source>
</evidence>
<dbReference type="RefSeq" id="WP_136822803.1">
    <property type="nucleotide sequence ID" value="NZ_BMJX01000009.1"/>
</dbReference>
<evidence type="ECO:0000313" key="1">
    <source>
        <dbReference type="EMBL" id="TJY61449.1"/>
    </source>
</evidence>
<gene>
    <name evidence="1" type="ORF">FAZ19_21350</name>
</gene>
<dbReference type="InterPro" id="IPR041662">
    <property type="entry name" value="SusD-like_2"/>
</dbReference>